<name>A0A517ME47_9BACT</name>
<keyword evidence="1" id="KW-0472">Membrane</keyword>
<organism evidence="2 3">
    <name type="scientific">Roseimaritima multifibrata</name>
    <dbReference type="NCBI Taxonomy" id="1930274"/>
    <lineage>
        <taxon>Bacteria</taxon>
        <taxon>Pseudomonadati</taxon>
        <taxon>Planctomycetota</taxon>
        <taxon>Planctomycetia</taxon>
        <taxon>Pirellulales</taxon>
        <taxon>Pirellulaceae</taxon>
        <taxon>Roseimaritima</taxon>
    </lineage>
</organism>
<dbReference type="AlphaFoldDB" id="A0A517ME47"/>
<dbReference type="KEGG" id="rml:FF011L_19170"/>
<dbReference type="Proteomes" id="UP000320672">
    <property type="component" value="Chromosome"/>
</dbReference>
<feature type="transmembrane region" description="Helical" evidence="1">
    <location>
        <begin position="47"/>
        <end position="65"/>
    </location>
</feature>
<dbReference type="EMBL" id="CP036262">
    <property type="protein sequence ID" value="QDS93160.1"/>
    <property type="molecule type" value="Genomic_DNA"/>
</dbReference>
<keyword evidence="1" id="KW-0812">Transmembrane</keyword>
<evidence type="ECO:0000256" key="1">
    <source>
        <dbReference type="SAM" id="Phobius"/>
    </source>
</evidence>
<protein>
    <submittedName>
        <fullName evidence="2">Uncharacterized protein</fullName>
    </submittedName>
</protein>
<reference evidence="2 3" key="1">
    <citation type="submission" date="2019-02" db="EMBL/GenBank/DDBJ databases">
        <title>Deep-cultivation of Planctomycetes and their phenomic and genomic characterization uncovers novel biology.</title>
        <authorList>
            <person name="Wiegand S."/>
            <person name="Jogler M."/>
            <person name="Boedeker C."/>
            <person name="Pinto D."/>
            <person name="Vollmers J."/>
            <person name="Rivas-Marin E."/>
            <person name="Kohn T."/>
            <person name="Peeters S.H."/>
            <person name="Heuer A."/>
            <person name="Rast P."/>
            <person name="Oberbeckmann S."/>
            <person name="Bunk B."/>
            <person name="Jeske O."/>
            <person name="Meyerdierks A."/>
            <person name="Storesund J.E."/>
            <person name="Kallscheuer N."/>
            <person name="Luecker S."/>
            <person name="Lage O.M."/>
            <person name="Pohl T."/>
            <person name="Merkel B.J."/>
            <person name="Hornburger P."/>
            <person name="Mueller R.-W."/>
            <person name="Bruemmer F."/>
            <person name="Labrenz M."/>
            <person name="Spormann A.M."/>
            <person name="Op den Camp H."/>
            <person name="Overmann J."/>
            <person name="Amann R."/>
            <person name="Jetten M.S.M."/>
            <person name="Mascher T."/>
            <person name="Medema M.H."/>
            <person name="Devos D.P."/>
            <person name="Kaster A.-K."/>
            <person name="Ovreas L."/>
            <person name="Rohde M."/>
            <person name="Galperin M.Y."/>
            <person name="Jogler C."/>
        </authorList>
    </citation>
    <scope>NUCLEOTIDE SEQUENCE [LARGE SCALE GENOMIC DNA]</scope>
    <source>
        <strain evidence="2 3">FF011L</strain>
    </source>
</reference>
<evidence type="ECO:0000313" key="2">
    <source>
        <dbReference type="EMBL" id="QDS93160.1"/>
    </source>
</evidence>
<sequence length="175" mass="19394">MNEAPGQSIAVTRICRLWSCRRFATFAVLGGVFLGLASQAITCRRFATFAVLGCVFLGLASQAIACRRFATFAVLGLRVPGTCVPGFRMSSLRDFCVPGYHMSSLRDFCGLGASRPCAVRTMRRLGRRLSLVAFRCHSRNRRSRRFRTTPLWPASLRLAGRCTDAGQNRFGSGWF</sequence>
<feature type="transmembrane region" description="Helical" evidence="1">
    <location>
        <begin position="23"/>
        <end position="41"/>
    </location>
</feature>
<evidence type="ECO:0000313" key="3">
    <source>
        <dbReference type="Proteomes" id="UP000320672"/>
    </source>
</evidence>
<proteinExistence type="predicted"/>
<keyword evidence="1" id="KW-1133">Transmembrane helix</keyword>
<gene>
    <name evidence="2" type="ORF">FF011L_19170</name>
</gene>
<keyword evidence="3" id="KW-1185">Reference proteome</keyword>
<accession>A0A517ME47</accession>